<evidence type="ECO:0000256" key="2">
    <source>
        <dbReference type="ARBA" id="ARBA00013007"/>
    </source>
</evidence>
<evidence type="ECO:0000259" key="5">
    <source>
        <dbReference type="Pfam" id="PF00185"/>
    </source>
</evidence>
<evidence type="ECO:0000256" key="4">
    <source>
        <dbReference type="RuleBase" id="RU003634"/>
    </source>
</evidence>
<dbReference type="Proteomes" id="UP001498771">
    <property type="component" value="Unassembled WGS sequence"/>
</dbReference>
<dbReference type="PANTHER" id="PTHR45753:SF3">
    <property type="entry name" value="ORNITHINE TRANSCARBAMYLASE, MITOCHONDRIAL"/>
    <property type="match status" value="1"/>
</dbReference>
<dbReference type="Pfam" id="PF02729">
    <property type="entry name" value="OTCace_N"/>
    <property type="match status" value="1"/>
</dbReference>
<dbReference type="Pfam" id="PF00185">
    <property type="entry name" value="OTCace"/>
    <property type="match status" value="1"/>
</dbReference>
<sequence length="346" mass="37216">MQALKSSLRNLTSTAHVRFSSTAASAPVSPRHLLSIGDLSSAELKYLIDKADSYRSLIKAESFTTAADSQPLTGHTIAMIFSKRSTRTRVSSEAAINYLGGHPMFLGKDDIQLGVNETLYDSGRVISSMTSCLVARVGPHSDIAGLAAASSVPVINALCDTYHPLQAIADLLTIKVAFGKTNGLRLAWVGDANNVLNDLALACAKSGISVSVATPKEYPVNEQVFSKVAEAAAESGAELKVCHEPTQAVAAADVIVTDTWVSMGQEAEKQLRLKQFAGFQVTAELGKAAKPDWKFMHCLPRKPEEVSDEIFYSDKSLVFDEAENRLYAMLAALEGFVVKRGKFSEE</sequence>
<dbReference type="PRINTS" id="PR00102">
    <property type="entry name" value="OTCASE"/>
</dbReference>
<dbReference type="SUPFAM" id="SSF53671">
    <property type="entry name" value="Aspartate/ornithine carbamoyltransferase"/>
    <property type="match status" value="1"/>
</dbReference>
<dbReference type="PROSITE" id="PS00097">
    <property type="entry name" value="CARBAMOYLTRANSFERASE"/>
    <property type="match status" value="1"/>
</dbReference>
<reference evidence="7 8" key="1">
    <citation type="submission" date="2024-03" db="EMBL/GenBank/DDBJ databases">
        <title>Genome-scale model development and genomic sequencing of the oleaginous clade Lipomyces.</title>
        <authorList>
            <consortium name="Lawrence Berkeley National Laboratory"/>
            <person name="Czajka J.J."/>
            <person name="Han Y."/>
            <person name="Kim J."/>
            <person name="Mondo S.J."/>
            <person name="Hofstad B.A."/>
            <person name="Robles A."/>
            <person name="Haridas S."/>
            <person name="Riley R."/>
            <person name="LaButti K."/>
            <person name="Pangilinan J."/>
            <person name="Andreopoulos W."/>
            <person name="Lipzen A."/>
            <person name="Yan J."/>
            <person name="Wang M."/>
            <person name="Ng V."/>
            <person name="Grigoriev I.V."/>
            <person name="Spatafora J.W."/>
            <person name="Magnuson J.K."/>
            <person name="Baker S.E."/>
            <person name="Pomraning K.R."/>
        </authorList>
    </citation>
    <scope>NUCLEOTIDE SEQUENCE [LARGE SCALE GENOMIC DNA]</scope>
    <source>
        <strain evidence="7 8">Phaff 52-87</strain>
    </source>
</reference>
<evidence type="ECO:0000313" key="8">
    <source>
        <dbReference type="Proteomes" id="UP001498771"/>
    </source>
</evidence>
<keyword evidence="8" id="KW-1185">Reference proteome</keyword>
<organism evidence="7 8">
    <name type="scientific">Myxozyma melibiosi</name>
    <dbReference type="NCBI Taxonomy" id="54550"/>
    <lineage>
        <taxon>Eukaryota</taxon>
        <taxon>Fungi</taxon>
        <taxon>Dikarya</taxon>
        <taxon>Ascomycota</taxon>
        <taxon>Saccharomycotina</taxon>
        <taxon>Lipomycetes</taxon>
        <taxon>Lipomycetales</taxon>
        <taxon>Lipomycetaceae</taxon>
        <taxon>Myxozyma</taxon>
    </lineage>
</organism>
<dbReference type="InterPro" id="IPR006131">
    <property type="entry name" value="Asp_carbamoyltransf_Asp/Orn-bd"/>
</dbReference>
<dbReference type="InterPro" id="IPR002292">
    <property type="entry name" value="Orn/put_carbamltrans"/>
</dbReference>
<dbReference type="EMBL" id="JBBJBU010000005">
    <property type="protein sequence ID" value="KAK7205303.1"/>
    <property type="molecule type" value="Genomic_DNA"/>
</dbReference>
<comment type="similarity">
    <text evidence="1">Belongs to the aspartate/ornithine carbamoyltransferase superfamily. OTCase family.</text>
</comment>
<dbReference type="PRINTS" id="PR00100">
    <property type="entry name" value="AOTCASE"/>
</dbReference>
<evidence type="ECO:0000313" key="7">
    <source>
        <dbReference type="EMBL" id="KAK7205303.1"/>
    </source>
</evidence>
<dbReference type="GeneID" id="90035952"/>
<dbReference type="EC" id="2.1.3.3" evidence="2"/>
<feature type="domain" description="Aspartate/ornithine carbamoyltransferase Asp/Orn-binding" evidence="5">
    <location>
        <begin position="183"/>
        <end position="333"/>
    </location>
</feature>
<dbReference type="PANTHER" id="PTHR45753">
    <property type="entry name" value="ORNITHINE CARBAMOYLTRANSFERASE, MITOCHONDRIAL"/>
    <property type="match status" value="1"/>
</dbReference>
<dbReference type="InterPro" id="IPR006130">
    <property type="entry name" value="Asp/Orn_carbamoylTrfase"/>
</dbReference>
<gene>
    <name evidence="7" type="ORF">BZA70DRAFT_238274</name>
</gene>
<accession>A0ABR1F849</accession>
<proteinExistence type="inferred from homology"/>
<name>A0ABR1F849_9ASCO</name>
<dbReference type="Gene3D" id="3.40.50.1370">
    <property type="entry name" value="Aspartate/ornithine carbamoyltransferase"/>
    <property type="match status" value="2"/>
</dbReference>
<evidence type="ECO:0000256" key="1">
    <source>
        <dbReference type="ARBA" id="ARBA00007805"/>
    </source>
</evidence>
<dbReference type="NCBIfam" id="NF001986">
    <property type="entry name" value="PRK00779.1"/>
    <property type="match status" value="1"/>
</dbReference>
<feature type="domain" description="Aspartate/ornithine carbamoyltransferase carbamoyl-P binding" evidence="6">
    <location>
        <begin position="31"/>
        <end position="175"/>
    </location>
</feature>
<keyword evidence="3 4" id="KW-0808">Transferase</keyword>
<dbReference type="RefSeq" id="XP_064768336.1">
    <property type="nucleotide sequence ID" value="XM_064910440.1"/>
</dbReference>
<dbReference type="InterPro" id="IPR036901">
    <property type="entry name" value="Asp/Orn_carbamoylTrfase_sf"/>
</dbReference>
<evidence type="ECO:0000256" key="3">
    <source>
        <dbReference type="ARBA" id="ARBA00022679"/>
    </source>
</evidence>
<dbReference type="NCBIfam" id="TIGR00658">
    <property type="entry name" value="orni_carb_tr"/>
    <property type="match status" value="1"/>
</dbReference>
<evidence type="ECO:0000259" key="6">
    <source>
        <dbReference type="Pfam" id="PF02729"/>
    </source>
</evidence>
<comment type="caution">
    <text evidence="7">The sequence shown here is derived from an EMBL/GenBank/DDBJ whole genome shotgun (WGS) entry which is preliminary data.</text>
</comment>
<dbReference type="InterPro" id="IPR006132">
    <property type="entry name" value="Asp/Orn_carbamoyltranf_P-bd"/>
</dbReference>
<protein>
    <recommendedName>
        <fullName evidence="2">ornithine carbamoyltransferase</fullName>
        <ecNumber evidence="2">2.1.3.3</ecNumber>
    </recommendedName>
</protein>